<dbReference type="EMBL" id="VDCI01000001">
    <property type="protein sequence ID" value="TNJ37762.1"/>
    <property type="molecule type" value="Genomic_DNA"/>
</dbReference>
<proteinExistence type="predicted"/>
<evidence type="ECO:0000313" key="2">
    <source>
        <dbReference type="EMBL" id="TNJ37762.1"/>
    </source>
</evidence>
<dbReference type="RefSeq" id="WP_068868004.1">
    <property type="nucleotide sequence ID" value="NZ_VDCI01000001.1"/>
</dbReference>
<comment type="caution">
    <text evidence="2">The sequence shown here is derived from an EMBL/GenBank/DDBJ whole genome shotgun (WGS) entry which is preliminary data.</text>
</comment>
<protein>
    <submittedName>
        <fullName evidence="2">Uncharacterized protein</fullName>
    </submittedName>
</protein>
<organism evidence="2 3">
    <name type="scientific">Prosthecochloris vibrioformis</name>
    <name type="common">Chlorobium vibrioforme</name>
    <dbReference type="NCBI Taxonomy" id="1098"/>
    <lineage>
        <taxon>Bacteria</taxon>
        <taxon>Pseudomonadati</taxon>
        <taxon>Chlorobiota</taxon>
        <taxon>Chlorobiia</taxon>
        <taxon>Chlorobiales</taxon>
        <taxon>Chlorobiaceae</taxon>
        <taxon>Prosthecochloris</taxon>
    </lineage>
</organism>
<sequence length="74" mass="8017">MPKANKERANKPAVKVRFLNVLLILLGADLVILFTPQIGILNSAFFIGPGLGWSACIAGLGLLVYGFRGLYRKT</sequence>
<evidence type="ECO:0000256" key="1">
    <source>
        <dbReference type="SAM" id="Phobius"/>
    </source>
</evidence>
<feature type="transmembrane region" description="Helical" evidence="1">
    <location>
        <begin position="51"/>
        <end position="71"/>
    </location>
</feature>
<gene>
    <name evidence="2" type="ORF">FGF68_00870</name>
</gene>
<dbReference type="Proteomes" id="UP000309544">
    <property type="component" value="Unassembled WGS sequence"/>
</dbReference>
<keyword evidence="3" id="KW-1185">Reference proteome</keyword>
<evidence type="ECO:0000313" key="3">
    <source>
        <dbReference type="Proteomes" id="UP000309544"/>
    </source>
</evidence>
<keyword evidence="1" id="KW-0472">Membrane</keyword>
<dbReference type="AlphaFoldDB" id="A0A5C4S3M7"/>
<feature type="transmembrane region" description="Helical" evidence="1">
    <location>
        <begin position="21"/>
        <end position="45"/>
    </location>
</feature>
<keyword evidence="1" id="KW-0812">Transmembrane</keyword>
<accession>A0A5C4S3M7</accession>
<keyword evidence="1" id="KW-1133">Transmembrane helix</keyword>
<reference evidence="2 3" key="1">
    <citation type="submission" date="2019-05" db="EMBL/GenBank/DDBJ databases">
        <title>Draft Whole-Genome sequence of the green sulfur bacterium Prosthecochloris vibrioformis DSM 260.</title>
        <authorList>
            <person name="Meyer T.E."/>
            <person name="Kyndt J.A."/>
        </authorList>
    </citation>
    <scope>NUCLEOTIDE SEQUENCE [LARGE SCALE GENOMIC DNA]</scope>
    <source>
        <strain evidence="2 3">DSM 260</strain>
    </source>
</reference>
<name>A0A5C4S3M7_PROVB</name>